<evidence type="ECO:0000313" key="2">
    <source>
        <dbReference type="EMBL" id="CAG5109996.1"/>
    </source>
</evidence>
<feature type="compositionally biased region" description="Polar residues" evidence="1">
    <location>
        <begin position="381"/>
        <end position="397"/>
    </location>
</feature>
<keyword evidence="3" id="KW-1185">Reference proteome</keyword>
<reference evidence="2 3" key="1">
    <citation type="submission" date="2021-04" db="EMBL/GenBank/DDBJ databases">
        <authorList>
            <person name="Bliznina A."/>
        </authorList>
    </citation>
    <scope>NUCLEOTIDE SEQUENCE [LARGE SCALE GENOMIC DNA]</scope>
</reference>
<feature type="compositionally biased region" description="Basic and acidic residues" evidence="1">
    <location>
        <begin position="334"/>
        <end position="380"/>
    </location>
</feature>
<protein>
    <submittedName>
        <fullName evidence="2">Oidioi.mRNA.OKI2018_I69.chr2.g4452.t1.cds</fullName>
    </submittedName>
</protein>
<proteinExistence type="predicted"/>
<dbReference type="EMBL" id="OU015567">
    <property type="protein sequence ID" value="CAG5109996.1"/>
    <property type="molecule type" value="Genomic_DNA"/>
</dbReference>
<feature type="compositionally biased region" description="Basic and acidic residues" evidence="1">
    <location>
        <begin position="312"/>
        <end position="326"/>
    </location>
</feature>
<feature type="region of interest" description="Disordered" evidence="1">
    <location>
        <begin position="304"/>
        <end position="541"/>
    </location>
</feature>
<gene>
    <name evidence="2" type="ORF">OKIOD_LOCUS13217</name>
</gene>
<name>A0ABN7T0U1_OIKDI</name>
<dbReference type="Proteomes" id="UP001158576">
    <property type="component" value="Chromosome 2"/>
</dbReference>
<sequence length="541" mass="62137">MSKLKKLEGNPSNWNLDSFFQNLEKELDALSIGEEDYFRKYPWKWTVPDAKHPEVANDDFGIPGSVEELEQLVEKKAFRKADDHTKEEYFQYLTSADSRAYLEARMTHYFVNSDKIRSAMAAGRTLLGKHAPKEFAGQFLKGKIESYQVFKTQLYAHAQKAQNLNSEGAKNAPNQTRLGKLRQFLREMIFNKNQMPFEKARSFREILDEFFIEDQEGFEFPDIEGDDLFFRGKEEFTPILSTIGLLLTTFGLSENEFRKLEADITLQVQSPLDSKTLNQNKSVFYHKSEEFIKKKNAMIKEKEATLQTTNSEKPKAEKSKNEEPKKQKAKKTEKKQSKAEKSDEKPKKKQKEEKSEKQKNAEKEVEAQKSDLKSTTKNDENSGSLQKSDNLNETKANSIDSSIPPPPSYETATQDGRKSKKKTPLLKNPPPGAQICPPTHDDQIEYNQMLQQTMMDYRHGPEGQGHFPYYHGPPGPPHHRGGPPHHRGGPPHHRRGHPHHWGGPHGGPPHHGRPHHRGRGGRGRCRSRNREEDFSVRNFEE</sequence>
<evidence type="ECO:0000313" key="3">
    <source>
        <dbReference type="Proteomes" id="UP001158576"/>
    </source>
</evidence>
<feature type="compositionally biased region" description="Basic and acidic residues" evidence="1">
    <location>
        <begin position="528"/>
        <end position="541"/>
    </location>
</feature>
<feature type="compositionally biased region" description="Polar residues" evidence="1">
    <location>
        <begin position="445"/>
        <end position="454"/>
    </location>
</feature>
<evidence type="ECO:0000256" key="1">
    <source>
        <dbReference type="SAM" id="MobiDB-lite"/>
    </source>
</evidence>
<feature type="compositionally biased region" description="Basic residues" evidence="1">
    <location>
        <begin position="477"/>
        <end position="527"/>
    </location>
</feature>
<accession>A0ABN7T0U1</accession>
<organism evidence="2 3">
    <name type="scientific">Oikopleura dioica</name>
    <name type="common">Tunicate</name>
    <dbReference type="NCBI Taxonomy" id="34765"/>
    <lineage>
        <taxon>Eukaryota</taxon>
        <taxon>Metazoa</taxon>
        <taxon>Chordata</taxon>
        <taxon>Tunicata</taxon>
        <taxon>Appendicularia</taxon>
        <taxon>Copelata</taxon>
        <taxon>Oikopleuridae</taxon>
        <taxon>Oikopleura</taxon>
    </lineage>
</organism>